<evidence type="ECO:0000256" key="1">
    <source>
        <dbReference type="ARBA" id="ARBA00004496"/>
    </source>
</evidence>
<reference evidence="5" key="1">
    <citation type="submission" date="2019-06" db="EMBL/GenBank/DDBJ databases">
        <authorList>
            <person name="Zheng W."/>
        </authorList>
    </citation>
    <scope>NUCLEOTIDE SEQUENCE</scope>
    <source>
        <strain evidence="5">QDHG01</strain>
    </source>
</reference>
<evidence type="ECO:0000256" key="3">
    <source>
        <dbReference type="ARBA" id="ARBA00022490"/>
    </source>
</evidence>
<dbReference type="GO" id="GO:0005634">
    <property type="term" value="C:nucleus"/>
    <property type="evidence" value="ECO:0007669"/>
    <property type="project" value="UniProtKB-ARBA"/>
</dbReference>
<proteinExistence type="inferred from homology"/>
<dbReference type="FunFam" id="3.90.640.10:FF:000014">
    <property type="entry name" value="Putative actin-related protein 6"/>
    <property type="match status" value="1"/>
</dbReference>
<accession>A0A8J8P0B6</accession>
<dbReference type="GO" id="GO:0005737">
    <property type="term" value="C:cytoplasm"/>
    <property type="evidence" value="ECO:0007669"/>
    <property type="project" value="UniProtKB-SubCell"/>
</dbReference>
<comment type="catalytic activity">
    <reaction evidence="4">
        <text>ATP + H2O = ADP + phosphate + H(+)</text>
        <dbReference type="Rhea" id="RHEA:13065"/>
        <dbReference type="ChEBI" id="CHEBI:15377"/>
        <dbReference type="ChEBI" id="CHEBI:15378"/>
        <dbReference type="ChEBI" id="CHEBI:30616"/>
        <dbReference type="ChEBI" id="CHEBI:43474"/>
        <dbReference type="ChEBI" id="CHEBI:456216"/>
    </reaction>
</comment>
<dbReference type="PANTHER" id="PTHR11937">
    <property type="entry name" value="ACTIN"/>
    <property type="match status" value="1"/>
</dbReference>
<dbReference type="SMART" id="SM00268">
    <property type="entry name" value="ACTIN"/>
    <property type="match status" value="1"/>
</dbReference>
<comment type="subcellular location">
    <subcellularLocation>
        <location evidence="1">Cytoplasm</location>
    </subcellularLocation>
</comment>
<evidence type="ECO:0008006" key="7">
    <source>
        <dbReference type="Google" id="ProtNLM"/>
    </source>
</evidence>
<evidence type="ECO:0000313" key="5">
    <source>
        <dbReference type="EMBL" id="TNV84523.1"/>
    </source>
</evidence>
<comment type="caution">
    <text evidence="5">The sequence shown here is derived from an EMBL/GenBank/DDBJ whole genome shotgun (WGS) entry which is preliminary data.</text>
</comment>
<dbReference type="Gene3D" id="3.30.420.40">
    <property type="match status" value="2"/>
</dbReference>
<dbReference type="InterPro" id="IPR004000">
    <property type="entry name" value="Actin"/>
</dbReference>
<dbReference type="Proteomes" id="UP000785679">
    <property type="component" value="Unassembled WGS sequence"/>
</dbReference>
<evidence type="ECO:0000256" key="2">
    <source>
        <dbReference type="ARBA" id="ARBA00005665"/>
    </source>
</evidence>
<dbReference type="Pfam" id="PF00022">
    <property type="entry name" value="Actin"/>
    <property type="match status" value="1"/>
</dbReference>
<organism evidence="5 6">
    <name type="scientific">Halteria grandinella</name>
    <dbReference type="NCBI Taxonomy" id="5974"/>
    <lineage>
        <taxon>Eukaryota</taxon>
        <taxon>Sar</taxon>
        <taxon>Alveolata</taxon>
        <taxon>Ciliophora</taxon>
        <taxon>Intramacronucleata</taxon>
        <taxon>Spirotrichea</taxon>
        <taxon>Stichotrichia</taxon>
        <taxon>Sporadotrichida</taxon>
        <taxon>Halteriidae</taxon>
        <taxon>Halteria</taxon>
    </lineage>
</organism>
<protein>
    <recommendedName>
        <fullName evidence="7">Actin-related protein 6</fullName>
    </recommendedName>
</protein>
<dbReference type="OrthoDB" id="6220758at2759"/>
<dbReference type="Gene3D" id="3.90.640.10">
    <property type="entry name" value="Actin, Chain A, domain 4"/>
    <property type="match status" value="1"/>
</dbReference>
<dbReference type="CDD" id="cd10210">
    <property type="entry name" value="ASKHA_NBD_Arp6"/>
    <property type="match status" value="1"/>
</dbReference>
<keyword evidence="3" id="KW-0963">Cytoplasm</keyword>
<evidence type="ECO:0000256" key="4">
    <source>
        <dbReference type="ARBA" id="ARBA00049360"/>
    </source>
</evidence>
<dbReference type="EMBL" id="RRYP01002678">
    <property type="protein sequence ID" value="TNV84523.1"/>
    <property type="molecule type" value="Genomic_DNA"/>
</dbReference>
<dbReference type="InterPro" id="IPR043129">
    <property type="entry name" value="ATPase_NBD"/>
</dbReference>
<keyword evidence="6" id="KW-1185">Reference proteome</keyword>
<comment type="similarity">
    <text evidence="2">Belongs to the actin family. ARP6 subfamily.</text>
</comment>
<sequence>MCASGAAKQQEGGLSNTWRDNLSKRLVLDHGAYMIKYSSASEAKPQLMYNAVGKDKKNRNVYVGNKLWDELEGGHANIQVTYPMVRGLLHDSDVETVIWKQIFSRFKKLEERASCLALTLPPILPEIVQTRFTEVAFEDFEFDALFMSSTHSMIREAAVQEIPDLGEQCQLVVDSGFSFTYGLPFFDSKPMRYAATRLDVGGKLLTNLLNEQISYKEVNLQGETHLVNDMKEQLSYVAKDFQEEMDICQQKVNPIVKEFVLPDYKGVKKGYPRDPVTFLSLEEQLLAQKAAQQEQDEYAGAGRKIGLSTDQAVRIGSERFSVPEVLFHPSDIGINEAGLPEMINQVISKCPKPMERPLYANIVIAGGNAHIKGIRERLELDMQSIKPYDSEVRIFELQNPSQAAWRGLKQFCSNKANFEDFVVTRKEYLEEGGSRVLKKLYL</sequence>
<dbReference type="SUPFAM" id="SSF53067">
    <property type="entry name" value="Actin-like ATPase domain"/>
    <property type="match status" value="2"/>
</dbReference>
<evidence type="ECO:0000313" key="6">
    <source>
        <dbReference type="Proteomes" id="UP000785679"/>
    </source>
</evidence>
<dbReference type="AlphaFoldDB" id="A0A8J8P0B6"/>
<name>A0A8J8P0B6_HALGN</name>
<gene>
    <name evidence="5" type="ORF">FGO68_gene9447</name>
</gene>